<sequence>MKKYLEDLRKELKNNGLNDFDIQDIIDDLCQMIQEAKNEGLNDEDIPNKFGKPEDLARDLAKDSKGDEENTTKYSDILLTSTSARKIEIRLINEDIIIKQSKNNEFEIYGENIIKSNYIIKEDHNCISIERKMGFLSKIKSFSQSGESFTIKVPKVQLDLVNINSKSSDANIEDLDLVDLNLNTISGDYKIRNVHGDSFKVKNISGDIILDEISFDSMSVSNVSGDFSIKKAHIKNQLNINTVSGDYKVNDSDTKDLTYHSVSGDFIGQEFYPESVSLKSVSGDIKIINKDHDRKITIKSKKSLSGDISI</sequence>
<dbReference type="AlphaFoldDB" id="A0A7L6N3R2"/>
<gene>
    <name evidence="2" type="ORF">HF295_08520</name>
</gene>
<dbReference type="Pfam" id="PF13349">
    <property type="entry name" value="DUF4097"/>
    <property type="match status" value="1"/>
</dbReference>
<evidence type="ECO:0000313" key="3">
    <source>
        <dbReference type="Proteomes" id="UP000512167"/>
    </source>
</evidence>
<protein>
    <submittedName>
        <fullName evidence="2">DUF4097 domain-containing protein</fullName>
    </submittedName>
</protein>
<reference evidence="2 3" key="1">
    <citation type="submission" date="2020-04" db="EMBL/GenBank/DDBJ databases">
        <authorList>
            <person name="Zheng R.K."/>
            <person name="Sun C.M."/>
        </authorList>
    </citation>
    <scope>NUCLEOTIDE SEQUENCE [LARGE SCALE GENOMIC DNA]</scope>
    <source>
        <strain evidence="3">zrk29</strain>
    </source>
</reference>
<evidence type="ECO:0000259" key="1">
    <source>
        <dbReference type="Pfam" id="PF13349"/>
    </source>
</evidence>
<organism evidence="2 3">
    <name type="scientific">Hujiaoplasma nucleasis</name>
    <dbReference type="NCBI Taxonomy" id="2725268"/>
    <lineage>
        <taxon>Bacteria</taxon>
        <taxon>Bacillati</taxon>
        <taxon>Mycoplasmatota</taxon>
        <taxon>Mollicutes</taxon>
        <taxon>Candidatus Izemoplasmatales</taxon>
        <taxon>Hujiaoplasmataceae</taxon>
        <taxon>Hujiaoplasma</taxon>
    </lineage>
</organism>
<dbReference type="KEGG" id="tbk:HF295_08520"/>
<dbReference type="Pfam" id="PF22564">
    <property type="entry name" value="HAAS"/>
    <property type="match status" value="1"/>
</dbReference>
<dbReference type="Proteomes" id="UP000512167">
    <property type="component" value="Chromosome"/>
</dbReference>
<feature type="domain" description="DUF4097" evidence="1">
    <location>
        <begin position="85"/>
        <end position="265"/>
    </location>
</feature>
<name>A0A7L6N3R2_9MOLU</name>
<dbReference type="InterPro" id="IPR025164">
    <property type="entry name" value="Toastrack_DUF4097"/>
</dbReference>
<keyword evidence="3" id="KW-1185">Reference proteome</keyword>
<evidence type="ECO:0000313" key="2">
    <source>
        <dbReference type="EMBL" id="QLY40896.1"/>
    </source>
</evidence>
<accession>A0A7L6N3R2</accession>
<proteinExistence type="predicted"/>
<dbReference type="EMBL" id="CP051151">
    <property type="protein sequence ID" value="QLY40896.1"/>
    <property type="molecule type" value="Genomic_DNA"/>
</dbReference>
<dbReference type="RefSeq" id="WP_312031750.1">
    <property type="nucleotide sequence ID" value="NZ_CP051151.1"/>
</dbReference>